<dbReference type="EMBL" id="CP074694">
    <property type="protein sequence ID" value="QVL33629.1"/>
    <property type="molecule type" value="Genomic_DNA"/>
</dbReference>
<dbReference type="InterPro" id="IPR013216">
    <property type="entry name" value="Methyltransf_11"/>
</dbReference>
<proteinExistence type="predicted"/>
<accession>A0A8E6B909</accession>
<name>A0A8E6B909_9BACT</name>
<reference evidence="2" key="1">
    <citation type="submission" date="2021-05" db="EMBL/GenBank/DDBJ databases">
        <title>Complete genome sequence of the cellulolytic planctomycete Telmatocola sphagniphila SP2T and characterization of the first cellulase from planctomycetes.</title>
        <authorList>
            <person name="Rakitin A.L."/>
            <person name="Beletsky A.V."/>
            <person name="Naumoff D.G."/>
            <person name="Kulichevskaya I.S."/>
            <person name="Mardanov A.V."/>
            <person name="Ravin N.V."/>
            <person name="Dedysh S.N."/>
        </authorList>
    </citation>
    <scope>NUCLEOTIDE SEQUENCE</scope>
    <source>
        <strain evidence="2">SP2T</strain>
    </source>
</reference>
<keyword evidence="2" id="KW-0489">Methyltransferase</keyword>
<evidence type="ECO:0000313" key="2">
    <source>
        <dbReference type="EMBL" id="QVL33629.1"/>
    </source>
</evidence>
<feature type="domain" description="Methyltransferase type 11" evidence="1">
    <location>
        <begin position="85"/>
        <end position="177"/>
    </location>
</feature>
<dbReference type="InterPro" id="IPR029063">
    <property type="entry name" value="SAM-dependent_MTases_sf"/>
</dbReference>
<organism evidence="2 3">
    <name type="scientific">Telmatocola sphagniphila</name>
    <dbReference type="NCBI Taxonomy" id="1123043"/>
    <lineage>
        <taxon>Bacteria</taxon>
        <taxon>Pseudomonadati</taxon>
        <taxon>Planctomycetota</taxon>
        <taxon>Planctomycetia</taxon>
        <taxon>Gemmatales</taxon>
        <taxon>Gemmataceae</taxon>
    </lineage>
</organism>
<protein>
    <submittedName>
        <fullName evidence="2">Class I SAM-dependent methyltransferase</fullName>
    </submittedName>
</protein>
<dbReference type="Pfam" id="PF08241">
    <property type="entry name" value="Methyltransf_11"/>
    <property type="match status" value="1"/>
</dbReference>
<gene>
    <name evidence="2" type="ORF">KIH39_06885</name>
</gene>
<keyword evidence="2" id="KW-0808">Transferase</keyword>
<dbReference type="CDD" id="cd02440">
    <property type="entry name" value="AdoMet_MTases"/>
    <property type="match status" value="1"/>
</dbReference>
<dbReference type="SUPFAM" id="SSF53335">
    <property type="entry name" value="S-adenosyl-L-methionine-dependent methyltransferases"/>
    <property type="match status" value="1"/>
</dbReference>
<dbReference type="GO" id="GO:0008757">
    <property type="term" value="F:S-adenosylmethionine-dependent methyltransferase activity"/>
    <property type="evidence" value="ECO:0007669"/>
    <property type="project" value="InterPro"/>
</dbReference>
<dbReference type="Gene3D" id="3.40.50.150">
    <property type="entry name" value="Vaccinia Virus protein VP39"/>
    <property type="match status" value="1"/>
</dbReference>
<keyword evidence="3" id="KW-1185">Reference proteome</keyword>
<dbReference type="KEGG" id="tsph:KIH39_06885"/>
<evidence type="ECO:0000259" key="1">
    <source>
        <dbReference type="Pfam" id="PF08241"/>
    </source>
</evidence>
<dbReference type="AlphaFoldDB" id="A0A8E6B909"/>
<dbReference type="GO" id="GO:0032259">
    <property type="term" value="P:methylation"/>
    <property type="evidence" value="ECO:0007669"/>
    <property type="project" value="UniProtKB-KW"/>
</dbReference>
<evidence type="ECO:0000313" key="3">
    <source>
        <dbReference type="Proteomes" id="UP000676194"/>
    </source>
</evidence>
<dbReference type="RefSeq" id="WP_213498541.1">
    <property type="nucleotide sequence ID" value="NZ_CP074694.1"/>
</dbReference>
<dbReference type="Proteomes" id="UP000676194">
    <property type="component" value="Chromosome"/>
</dbReference>
<sequence>MEPANDFEDDPYPDSDRDTREKYAYELAMSETWRRFSNRHRKSDLEPFSLPWFDSVNEKRYIRHASWIPRLFEFARHKGERVLLYGTGLGSDAIQYAKNGAKLTVCSTDKVHLHWTRKNLDLHKLSATMQFCRPTELAIASDSVDIVTLSFFNEVPEPLAHILDEAWRVLRPGGKIIAVVPARYGAGFWRKVLCFWESWFKSSRNSPKANPTYRGTDLKKSLENFEVRRITKRHLRRSDMPSFLRWAYFPVLERLFGQIFVIKAIKPIRAALADMQAA</sequence>